<proteinExistence type="inferred from homology"/>
<feature type="transmembrane region" description="Helical" evidence="8">
    <location>
        <begin position="170"/>
        <end position="192"/>
    </location>
</feature>
<organism evidence="9 10">
    <name type="scientific">Eremothecium sinecaudum</name>
    <dbReference type="NCBI Taxonomy" id="45286"/>
    <lineage>
        <taxon>Eukaryota</taxon>
        <taxon>Fungi</taxon>
        <taxon>Dikarya</taxon>
        <taxon>Ascomycota</taxon>
        <taxon>Saccharomycotina</taxon>
        <taxon>Saccharomycetes</taxon>
        <taxon>Saccharomycetales</taxon>
        <taxon>Saccharomycetaceae</taxon>
        <taxon>Eremothecium</taxon>
    </lineage>
</organism>
<dbReference type="GO" id="GO:0016192">
    <property type="term" value="P:vesicle-mediated transport"/>
    <property type="evidence" value="ECO:0007669"/>
    <property type="project" value="InterPro"/>
</dbReference>
<name>A0A0X8HS37_9SACH</name>
<dbReference type="EMBL" id="CP014244">
    <property type="protein sequence ID" value="AMD20482.1"/>
    <property type="molecule type" value="Genomic_DNA"/>
</dbReference>
<dbReference type="OrthoDB" id="660759at2759"/>
<dbReference type="Pfam" id="PF04178">
    <property type="entry name" value="Got1"/>
    <property type="match status" value="1"/>
</dbReference>
<reference evidence="9 10" key="1">
    <citation type="submission" date="2016-01" db="EMBL/GenBank/DDBJ databases">
        <title>Genome sequence of the yeast Holleya sinecauda.</title>
        <authorList>
            <person name="Dietrich F.S."/>
        </authorList>
    </citation>
    <scope>NUCLEOTIDE SEQUENCE [LARGE SCALE GENOMIC DNA]</scope>
    <source>
        <strain evidence="9 10">ATCC 58844</strain>
    </source>
</reference>
<dbReference type="InterPro" id="IPR007305">
    <property type="entry name" value="Vesicle_transpt_Got1/SFT2"/>
</dbReference>
<dbReference type="PANTHER" id="PTHR23137:SF36">
    <property type="entry name" value="VESICLE TRANSPORT PROTEIN SFT2C"/>
    <property type="match status" value="1"/>
</dbReference>
<sequence length="214" mass="24206">MSVADDQNGNLRNSFNRWNEARSQNQSRGLGQSAKELFSGWADSINERTQGIYQRLPLTQQDLVQTQEPEWFSLTRMERLALFGCFILGSIGCFAICFMLFPVLALKPRKFGMLWSMGSMLFILAFGVLQGPVAYMKHLTSKDRLPFTLFFFLTCFLTIYFAAFTRSTLLTIPCALLELVAVVYYAISYFPFGGQGLRMMSTFGLSSARGALRI</sequence>
<evidence type="ECO:0000256" key="7">
    <source>
        <dbReference type="ARBA" id="ARBA00025800"/>
    </source>
</evidence>
<keyword evidence="6 8" id="KW-0472">Membrane</keyword>
<keyword evidence="8" id="KW-0333">Golgi apparatus</keyword>
<comment type="function">
    <text evidence="8">Nonessential protein required for the fusion of transport vesicles derived from the endocytic pathway with the Golgi complex.</text>
</comment>
<keyword evidence="5 8" id="KW-1133">Transmembrane helix</keyword>
<dbReference type="PANTHER" id="PTHR23137">
    <property type="entry name" value="VESICLE TRANSPORT PROTEIN-RELATED"/>
    <property type="match status" value="1"/>
</dbReference>
<dbReference type="GO" id="GO:0000139">
    <property type="term" value="C:Golgi membrane"/>
    <property type="evidence" value="ECO:0007669"/>
    <property type="project" value="UniProtKB-SubCell"/>
</dbReference>
<keyword evidence="4 8" id="KW-0653">Protein transport</keyword>
<gene>
    <name evidence="9" type="ORF">AW171_hschr42375</name>
</gene>
<dbReference type="InterPro" id="IPR011691">
    <property type="entry name" value="Vesicle_transpt_SFT2"/>
</dbReference>
<dbReference type="GO" id="GO:0015031">
    <property type="term" value="P:protein transport"/>
    <property type="evidence" value="ECO:0007669"/>
    <property type="project" value="UniProtKB-KW"/>
</dbReference>
<evidence type="ECO:0000256" key="3">
    <source>
        <dbReference type="ARBA" id="ARBA00022692"/>
    </source>
</evidence>
<evidence type="ECO:0000256" key="2">
    <source>
        <dbReference type="ARBA" id="ARBA00022448"/>
    </source>
</evidence>
<evidence type="ECO:0000256" key="6">
    <source>
        <dbReference type="ARBA" id="ARBA00023136"/>
    </source>
</evidence>
<keyword evidence="3 8" id="KW-0812">Transmembrane</keyword>
<evidence type="ECO:0000256" key="1">
    <source>
        <dbReference type="ARBA" id="ARBA00004141"/>
    </source>
</evidence>
<dbReference type="STRING" id="45286.A0A0X8HS37"/>
<evidence type="ECO:0000256" key="5">
    <source>
        <dbReference type="ARBA" id="ARBA00022989"/>
    </source>
</evidence>
<feature type="transmembrane region" description="Helical" evidence="8">
    <location>
        <begin position="80"/>
        <end position="101"/>
    </location>
</feature>
<comment type="subcellular location">
    <subcellularLocation>
        <location evidence="8">Golgi apparatus membrane</location>
        <topology evidence="8">Multi-pass membrane protein</topology>
    </subcellularLocation>
    <subcellularLocation>
        <location evidence="1">Membrane</location>
        <topology evidence="1">Multi-pass membrane protein</topology>
    </subcellularLocation>
</comment>
<evidence type="ECO:0000313" key="9">
    <source>
        <dbReference type="EMBL" id="AMD20482.1"/>
    </source>
</evidence>
<dbReference type="RefSeq" id="XP_017987478.1">
    <property type="nucleotide sequence ID" value="XM_018131944.1"/>
</dbReference>
<accession>A0A0X8HS37</accession>
<feature type="transmembrane region" description="Helical" evidence="8">
    <location>
        <begin position="147"/>
        <end position="164"/>
    </location>
</feature>
<dbReference type="Proteomes" id="UP000243052">
    <property type="component" value="Chromosome iv"/>
</dbReference>
<dbReference type="AlphaFoldDB" id="A0A0X8HS37"/>
<keyword evidence="2 8" id="KW-0813">Transport</keyword>
<keyword evidence="10" id="KW-1185">Reference proteome</keyword>
<evidence type="ECO:0000256" key="8">
    <source>
        <dbReference type="RuleBase" id="RU363111"/>
    </source>
</evidence>
<evidence type="ECO:0000256" key="4">
    <source>
        <dbReference type="ARBA" id="ARBA00022927"/>
    </source>
</evidence>
<protein>
    <recommendedName>
        <fullName evidence="8">Protein transport protein SFT2</fullName>
    </recommendedName>
</protein>
<feature type="transmembrane region" description="Helical" evidence="8">
    <location>
        <begin position="113"/>
        <end position="135"/>
    </location>
</feature>
<evidence type="ECO:0000313" key="10">
    <source>
        <dbReference type="Proteomes" id="UP000243052"/>
    </source>
</evidence>
<dbReference type="GeneID" id="28723728"/>
<comment type="similarity">
    <text evidence="7 8">Belongs to the SFT2 family.</text>
</comment>